<evidence type="ECO:0000313" key="1">
    <source>
        <dbReference type="EMBL" id="BAS90499.1"/>
    </source>
</evidence>
<reference evidence="1 2" key="3">
    <citation type="journal article" date="2013" name="Rice">
        <title>Improvement of the Oryza sativa Nipponbare reference genome using next generation sequence and optical map data.</title>
        <authorList>
            <person name="Kawahara Y."/>
            <person name="de la Bastide M."/>
            <person name="Hamilton J.P."/>
            <person name="Kanamori H."/>
            <person name="McCombie W.R."/>
            <person name="Ouyang S."/>
            <person name="Schwartz D.C."/>
            <person name="Tanaka T."/>
            <person name="Wu J."/>
            <person name="Zhou S."/>
            <person name="Childs K.L."/>
            <person name="Davidson R.M."/>
            <person name="Lin H."/>
            <person name="Quesada-Ocampo L."/>
            <person name="Vaillancourt B."/>
            <person name="Sakai H."/>
            <person name="Lee S.S."/>
            <person name="Kim J."/>
            <person name="Numa H."/>
            <person name="Itoh T."/>
            <person name="Buell C.R."/>
            <person name="Matsumoto T."/>
        </authorList>
    </citation>
    <scope>NUCLEOTIDE SEQUENCE [LARGE SCALE GENOMIC DNA]</scope>
    <source>
        <strain evidence="2">cv. Nipponbare</strain>
    </source>
</reference>
<dbReference type="AlphaFoldDB" id="A0A0P0WDK5"/>
<dbReference type="PANTHER" id="PTHR33087:SF46">
    <property type="entry name" value="OS07G0539200 PROTEIN"/>
    <property type="match status" value="1"/>
</dbReference>
<reference evidence="1 2" key="2">
    <citation type="journal article" date="2013" name="Plant Cell Physiol.">
        <title>Rice Annotation Project Database (RAP-DB): an integrative and interactive database for rice genomics.</title>
        <authorList>
            <person name="Sakai H."/>
            <person name="Lee S.S."/>
            <person name="Tanaka T."/>
            <person name="Numa H."/>
            <person name="Kim J."/>
            <person name="Kawahara Y."/>
            <person name="Wakimoto H."/>
            <person name="Yang C.C."/>
            <person name="Iwamoto M."/>
            <person name="Abe T."/>
            <person name="Yamada Y."/>
            <person name="Muto A."/>
            <person name="Inokuchi H."/>
            <person name="Ikemura T."/>
            <person name="Matsumoto T."/>
            <person name="Sasaki T."/>
            <person name="Itoh T."/>
        </authorList>
    </citation>
    <scope>NUCLEOTIDE SEQUENCE [LARGE SCALE GENOMIC DNA]</scope>
    <source>
        <strain evidence="2">cv. Nipponbare</strain>
    </source>
</reference>
<dbReference type="InterPro" id="IPR053253">
    <property type="entry name" value="Sex_diff_modulator"/>
</dbReference>
<reference evidence="2" key="1">
    <citation type="journal article" date="2005" name="Nature">
        <title>The map-based sequence of the rice genome.</title>
        <authorList>
            <consortium name="International rice genome sequencing project (IRGSP)"/>
            <person name="Matsumoto T."/>
            <person name="Wu J."/>
            <person name="Kanamori H."/>
            <person name="Katayose Y."/>
            <person name="Fujisawa M."/>
            <person name="Namiki N."/>
            <person name="Mizuno H."/>
            <person name="Yamamoto K."/>
            <person name="Antonio B.A."/>
            <person name="Baba T."/>
            <person name="Sakata K."/>
            <person name="Nagamura Y."/>
            <person name="Aoki H."/>
            <person name="Arikawa K."/>
            <person name="Arita K."/>
            <person name="Bito T."/>
            <person name="Chiden Y."/>
            <person name="Fujitsuka N."/>
            <person name="Fukunaka R."/>
            <person name="Hamada M."/>
            <person name="Harada C."/>
            <person name="Hayashi A."/>
            <person name="Hijishita S."/>
            <person name="Honda M."/>
            <person name="Hosokawa S."/>
            <person name="Ichikawa Y."/>
            <person name="Idonuma A."/>
            <person name="Iijima M."/>
            <person name="Ikeda M."/>
            <person name="Ikeno M."/>
            <person name="Ito K."/>
            <person name="Ito S."/>
            <person name="Ito T."/>
            <person name="Ito Y."/>
            <person name="Ito Y."/>
            <person name="Iwabuchi A."/>
            <person name="Kamiya K."/>
            <person name="Karasawa W."/>
            <person name="Kurita K."/>
            <person name="Katagiri S."/>
            <person name="Kikuta A."/>
            <person name="Kobayashi H."/>
            <person name="Kobayashi N."/>
            <person name="Machita K."/>
            <person name="Maehara T."/>
            <person name="Masukawa M."/>
            <person name="Mizubayashi T."/>
            <person name="Mukai Y."/>
            <person name="Nagasaki H."/>
            <person name="Nagata Y."/>
            <person name="Naito S."/>
            <person name="Nakashima M."/>
            <person name="Nakama Y."/>
            <person name="Nakamichi Y."/>
            <person name="Nakamura M."/>
            <person name="Meguro A."/>
            <person name="Negishi M."/>
            <person name="Ohta I."/>
            <person name="Ohta T."/>
            <person name="Okamoto M."/>
            <person name="Ono N."/>
            <person name="Saji S."/>
            <person name="Sakaguchi M."/>
            <person name="Sakai K."/>
            <person name="Shibata M."/>
            <person name="Shimokawa T."/>
            <person name="Song J."/>
            <person name="Takazaki Y."/>
            <person name="Terasawa K."/>
            <person name="Tsugane M."/>
            <person name="Tsuji K."/>
            <person name="Ueda S."/>
            <person name="Waki K."/>
            <person name="Yamagata H."/>
            <person name="Yamamoto M."/>
            <person name="Yamamoto S."/>
            <person name="Yamane H."/>
            <person name="Yoshiki S."/>
            <person name="Yoshihara R."/>
            <person name="Yukawa K."/>
            <person name="Zhong H."/>
            <person name="Yano M."/>
            <person name="Yuan Q."/>
            <person name="Ouyang S."/>
            <person name="Liu J."/>
            <person name="Jones K.M."/>
            <person name="Gansberger K."/>
            <person name="Moffat K."/>
            <person name="Hill J."/>
            <person name="Bera J."/>
            <person name="Fadrosh D."/>
            <person name="Jin S."/>
            <person name="Johri S."/>
            <person name="Kim M."/>
            <person name="Overton L."/>
            <person name="Reardon M."/>
            <person name="Tsitrin T."/>
            <person name="Vuong H."/>
            <person name="Weaver B."/>
            <person name="Ciecko A."/>
            <person name="Tallon L."/>
            <person name="Jackson J."/>
            <person name="Pai G."/>
            <person name="Aken S.V."/>
            <person name="Utterback T."/>
            <person name="Reidmuller S."/>
            <person name="Feldblyum T."/>
            <person name="Hsiao J."/>
            <person name="Zismann V."/>
            <person name="Iobst S."/>
            <person name="de Vazeille A.R."/>
            <person name="Buell C.R."/>
            <person name="Ying K."/>
            <person name="Li Y."/>
            <person name="Lu T."/>
            <person name="Huang Y."/>
            <person name="Zhao Q."/>
            <person name="Feng Q."/>
            <person name="Zhang L."/>
            <person name="Zhu J."/>
            <person name="Weng Q."/>
            <person name="Mu J."/>
            <person name="Lu Y."/>
            <person name="Fan D."/>
            <person name="Liu Y."/>
            <person name="Guan J."/>
            <person name="Zhang Y."/>
            <person name="Yu S."/>
            <person name="Liu X."/>
            <person name="Zhang Y."/>
            <person name="Hong G."/>
            <person name="Han B."/>
            <person name="Choisne N."/>
            <person name="Demange N."/>
            <person name="Orjeda G."/>
            <person name="Samain S."/>
            <person name="Cattolico L."/>
            <person name="Pelletier E."/>
            <person name="Couloux A."/>
            <person name="Segurens B."/>
            <person name="Wincker P."/>
            <person name="D'Hont A."/>
            <person name="Scarpelli C."/>
            <person name="Weissenbach J."/>
            <person name="Salanoubat M."/>
            <person name="Quetier F."/>
            <person name="Yu Y."/>
            <person name="Kim H.R."/>
            <person name="Rambo T."/>
            <person name="Currie J."/>
            <person name="Collura K."/>
            <person name="Luo M."/>
            <person name="Yang T."/>
            <person name="Ammiraju J.S.S."/>
            <person name="Engler F."/>
            <person name="Soderlund C."/>
            <person name="Wing R.A."/>
            <person name="Palmer L.E."/>
            <person name="de la Bastide M."/>
            <person name="Spiegel L."/>
            <person name="Nascimento L."/>
            <person name="Zutavern T."/>
            <person name="O'Shaughnessy A."/>
            <person name="Dike S."/>
            <person name="Dedhia N."/>
            <person name="Preston R."/>
            <person name="Balija V."/>
            <person name="McCombie W.R."/>
            <person name="Chow T."/>
            <person name="Chen H."/>
            <person name="Chung M."/>
            <person name="Chen C."/>
            <person name="Shaw J."/>
            <person name="Wu H."/>
            <person name="Hsiao K."/>
            <person name="Chao Y."/>
            <person name="Chu M."/>
            <person name="Cheng C."/>
            <person name="Hour A."/>
            <person name="Lee P."/>
            <person name="Lin S."/>
            <person name="Lin Y."/>
            <person name="Liou J."/>
            <person name="Liu S."/>
            <person name="Hsing Y."/>
            <person name="Raghuvanshi S."/>
            <person name="Mohanty A."/>
            <person name="Bharti A.K."/>
            <person name="Gaur A."/>
            <person name="Gupta V."/>
            <person name="Kumar D."/>
            <person name="Ravi V."/>
            <person name="Vij S."/>
            <person name="Kapur A."/>
            <person name="Khurana P."/>
            <person name="Khurana P."/>
            <person name="Khurana J.P."/>
            <person name="Tyagi A.K."/>
            <person name="Gaikwad K."/>
            <person name="Singh A."/>
            <person name="Dalal V."/>
            <person name="Srivastava S."/>
            <person name="Dixit A."/>
            <person name="Pal A.K."/>
            <person name="Ghazi I.A."/>
            <person name="Yadav M."/>
            <person name="Pandit A."/>
            <person name="Bhargava A."/>
            <person name="Sureshbabu K."/>
            <person name="Batra K."/>
            <person name="Sharma T.R."/>
            <person name="Mohapatra T."/>
            <person name="Singh N.K."/>
            <person name="Messing J."/>
            <person name="Nelson A.B."/>
            <person name="Fuks G."/>
            <person name="Kavchok S."/>
            <person name="Keizer G."/>
            <person name="Linton E."/>
            <person name="Llaca V."/>
            <person name="Song R."/>
            <person name="Tanyolac B."/>
            <person name="Young S."/>
            <person name="Ho-Il K."/>
            <person name="Hahn J.H."/>
            <person name="Sangsakoo G."/>
            <person name="Vanavichit A."/>
            <person name="de Mattos Luiz.A.T."/>
            <person name="Zimmer P.D."/>
            <person name="Malone G."/>
            <person name="Dellagostin O."/>
            <person name="de Oliveira A.C."/>
            <person name="Bevan M."/>
            <person name="Bancroft I."/>
            <person name="Minx P."/>
            <person name="Cordum H."/>
            <person name="Wilson R."/>
            <person name="Cheng Z."/>
            <person name="Jin W."/>
            <person name="Jiang J."/>
            <person name="Leong S.A."/>
            <person name="Iwama H."/>
            <person name="Gojobori T."/>
            <person name="Itoh T."/>
            <person name="Niimura Y."/>
            <person name="Fujii Y."/>
            <person name="Habara T."/>
            <person name="Sakai H."/>
            <person name="Sato Y."/>
            <person name="Wilson G."/>
            <person name="Kumar K."/>
            <person name="McCouch S."/>
            <person name="Juretic N."/>
            <person name="Hoen D."/>
            <person name="Wright S."/>
            <person name="Bruskiewich R."/>
            <person name="Bureau T."/>
            <person name="Miyao A."/>
            <person name="Hirochika H."/>
            <person name="Nishikawa T."/>
            <person name="Kadowaki K."/>
            <person name="Sugiura M."/>
            <person name="Burr B."/>
            <person name="Sasaki T."/>
        </authorList>
    </citation>
    <scope>NUCLEOTIDE SEQUENCE [LARGE SCALE GENOMIC DNA]</scope>
    <source>
        <strain evidence="2">cv. Nipponbare</strain>
    </source>
</reference>
<dbReference type="FunCoup" id="A0A0P0WDK5">
    <property type="interactions" value="182"/>
</dbReference>
<proteinExistence type="predicted"/>
<dbReference type="PaxDb" id="39947-A0A0P0WDK5"/>
<protein>
    <submittedName>
        <fullName evidence="1">Os04g0563500 protein</fullName>
    </submittedName>
</protein>
<dbReference type="InParanoid" id="A0A0P0WDK5"/>
<keyword evidence="2" id="KW-1185">Reference proteome</keyword>
<gene>
    <name evidence="1" type="ordered locus">Os04g0563500</name>
    <name evidence="1" type="ORF">OSNPB_040563500</name>
</gene>
<dbReference type="Proteomes" id="UP000059680">
    <property type="component" value="Chromosome 4"/>
</dbReference>
<dbReference type="PANTHER" id="PTHR33087">
    <property type="entry name" value="OS07G0539200 PROTEIN"/>
    <property type="match status" value="1"/>
</dbReference>
<evidence type="ECO:0000313" key="2">
    <source>
        <dbReference type="Proteomes" id="UP000059680"/>
    </source>
</evidence>
<dbReference type="EMBL" id="AP014960">
    <property type="protein sequence ID" value="BAS90499.1"/>
    <property type="molecule type" value="Genomic_DNA"/>
</dbReference>
<name>A0A0P0WDK5_ORYSJ</name>
<accession>A0A0P0WDK5</accession>
<organism evidence="1 2">
    <name type="scientific">Oryza sativa subsp. japonica</name>
    <name type="common">Rice</name>
    <dbReference type="NCBI Taxonomy" id="39947"/>
    <lineage>
        <taxon>Eukaryota</taxon>
        <taxon>Viridiplantae</taxon>
        <taxon>Streptophyta</taxon>
        <taxon>Embryophyta</taxon>
        <taxon>Tracheophyta</taxon>
        <taxon>Spermatophyta</taxon>
        <taxon>Magnoliopsida</taxon>
        <taxon>Liliopsida</taxon>
        <taxon>Poales</taxon>
        <taxon>Poaceae</taxon>
        <taxon>BOP clade</taxon>
        <taxon>Oryzoideae</taxon>
        <taxon>Oryzeae</taxon>
        <taxon>Oryzinae</taxon>
        <taxon>Oryza</taxon>
        <taxon>Oryza sativa</taxon>
    </lineage>
</organism>
<sequence>MEEGLGAGDPLLRPQGGHGVLSWTPGMSAIEQRLRGRSLVASVLSGRKEVSPATMVAALSGLCGVPPGDVCVEVSRPSDFLLSFRREEDCSGMLAWSGRFNAGGGGGGGGSGFLQALASRGPRPNLQASFRRQAGCGGPPSPRHGD</sequence>